<sequence>MRHARRLTALGLGAALLAGVPAGAARNDAPTKPDAAAKSTQSKAELEALRGRIDALQKNLSAAEESRGEAADQLRESEKAVSEAQRSLYALAQQAKATQGELDGVAQRERAARGALAEQEALAGQLLRLQYFQGAPDRLRILLEGRDAAQVARHLEYLAYIQRARAGLISDLRKGAETLAGLQREAAERREQLAANQAEQAGVTRQLENERATRAVALKRIAGEVAKGKREIDRLKKDEARLTRLVEELARALAAKPAPPPAKGKGKTIDQVADASLSAKSFVTLKGRLKLPVRGELVSRFGAAREEGATWKGLFIRAETGEPVRAVADGQVVYSDWLRGFGNLLILDHGRRYMSLYAYNDGLLRQVGDTVKSGDTIANVGQSGGAGESGLYFELRHDGRAFDPLQWVAP</sequence>
<keyword evidence="5" id="KW-1185">Reference proteome</keyword>
<proteinExistence type="predicted"/>
<dbReference type="GO" id="GO:0004222">
    <property type="term" value="F:metalloendopeptidase activity"/>
    <property type="evidence" value="ECO:0007669"/>
    <property type="project" value="TreeGrafter"/>
</dbReference>
<feature type="signal peptide" evidence="2">
    <location>
        <begin position="1"/>
        <end position="24"/>
    </location>
</feature>
<dbReference type="EMBL" id="CP053069">
    <property type="protein sequence ID" value="QJR09674.1"/>
    <property type="molecule type" value="Genomic_DNA"/>
</dbReference>
<evidence type="ECO:0000313" key="5">
    <source>
        <dbReference type="Proteomes" id="UP000501534"/>
    </source>
</evidence>
<dbReference type="FunFam" id="2.70.70.10:FF:000003">
    <property type="entry name" value="Murein hydrolase activator EnvC"/>
    <property type="match status" value="1"/>
</dbReference>
<dbReference type="InterPro" id="IPR050570">
    <property type="entry name" value="Cell_wall_metabolism_enzyme"/>
</dbReference>
<dbReference type="Gene3D" id="2.70.70.10">
    <property type="entry name" value="Glucose Permease (Domain IIA)"/>
    <property type="match status" value="1"/>
</dbReference>
<feature type="coiled-coil region" evidence="1">
    <location>
        <begin position="179"/>
        <end position="255"/>
    </location>
</feature>
<reference evidence="4 5" key="1">
    <citation type="submission" date="2020-04" db="EMBL/GenBank/DDBJ databases">
        <title>Usitatibacter rugosus gen. nov., sp. nov. and Usitatibacter palustris sp. nov., novel members of Usitatibacteraceae fam. nov. within the order Nitrosomonadales isolated from soil.</title>
        <authorList>
            <person name="Huber K.J."/>
            <person name="Neumann-Schaal M."/>
            <person name="Geppert A."/>
            <person name="Luckner M."/>
            <person name="Wanner G."/>
            <person name="Overmann J."/>
        </authorList>
    </citation>
    <scope>NUCLEOTIDE SEQUENCE [LARGE SCALE GENOMIC DNA]</scope>
    <source>
        <strain evidence="4 5">0125_3</strain>
    </source>
</reference>
<dbReference type="Pfam" id="PF01551">
    <property type="entry name" value="Peptidase_M23"/>
    <property type="match status" value="1"/>
</dbReference>
<name>A0A6M4GT68_9PROT</name>
<accession>A0A6M4GT68</accession>
<evidence type="ECO:0000256" key="1">
    <source>
        <dbReference type="SAM" id="Coils"/>
    </source>
</evidence>
<dbReference type="InterPro" id="IPR016047">
    <property type="entry name" value="M23ase_b-sheet_dom"/>
</dbReference>
<dbReference type="PANTHER" id="PTHR21666">
    <property type="entry name" value="PEPTIDASE-RELATED"/>
    <property type="match status" value="1"/>
</dbReference>
<dbReference type="InterPro" id="IPR011055">
    <property type="entry name" value="Dup_hybrid_motif"/>
</dbReference>
<keyword evidence="2" id="KW-0732">Signal</keyword>
<evidence type="ECO:0000259" key="3">
    <source>
        <dbReference type="Pfam" id="PF01551"/>
    </source>
</evidence>
<evidence type="ECO:0000313" key="4">
    <source>
        <dbReference type="EMBL" id="QJR09674.1"/>
    </source>
</evidence>
<feature type="chain" id="PRO_5026902745" evidence="2">
    <location>
        <begin position="25"/>
        <end position="410"/>
    </location>
</feature>
<dbReference type="PANTHER" id="PTHR21666:SF270">
    <property type="entry name" value="MUREIN HYDROLASE ACTIVATOR ENVC"/>
    <property type="match status" value="1"/>
</dbReference>
<dbReference type="AlphaFoldDB" id="A0A6M4GT68"/>
<keyword evidence="1" id="KW-0175">Coiled coil</keyword>
<evidence type="ECO:0000256" key="2">
    <source>
        <dbReference type="SAM" id="SignalP"/>
    </source>
</evidence>
<dbReference type="CDD" id="cd12797">
    <property type="entry name" value="M23_peptidase"/>
    <property type="match status" value="1"/>
</dbReference>
<feature type="domain" description="M23ase beta-sheet core" evidence="3">
    <location>
        <begin position="311"/>
        <end position="404"/>
    </location>
</feature>
<dbReference type="RefSeq" id="WP_171089577.1">
    <property type="nucleotide sequence ID" value="NZ_CP053069.1"/>
</dbReference>
<dbReference type="Proteomes" id="UP000501534">
    <property type="component" value="Chromosome"/>
</dbReference>
<protein>
    <submittedName>
        <fullName evidence="4">Murein hydrolase activator EnvC</fullName>
    </submittedName>
</protein>
<keyword evidence="4" id="KW-0378">Hydrolase</keyword>
<dbReference type="SUPFAM" id="SSF51261">
    <property type="entry name" value="Duplicated hybrid motif"/>
    <property type="match status" value="1"/>
</dbReference>
<feature type="coiled-coil region" evidence="1">
    <location>
        <begin position="39"/>
        <end position="80"/>
    </location>
</feature>
<dbReference type="Gene3D" id="6.10.250.3150">
    <property type="match status" value="1"/>
</dbReference>
<organism evidence="4 5">
    <name type="scientific">Usitatibacter rugosus</name>
    <dbReference type="NCBI Taxonomy" id="2732067"/>
    <lineage>
        <taxon>Bacteria</taxon>
        <taxon>Pseudomonadati</taxon>
        <taxon>Pseudomonadota</taxon>
        <taxon>Betaproteobacteria</taxon>
        <taxon>Nitrosomonadales</taxon>
        <taxon>Usitatibacteraceae</taxon>
        <taxon>Usitatibacter</taxon>
    </lineage>
</organism>
<gene>
    <name evidence="4" type="primary">envC</name>
    <name evidence="4" type="ORF">DSM104443_00723</name>
</gene>
<dbReference type="KEGG" id="uru:DSM104443_00723"/>